<dbReference type="InterPro" id="IPR038765">
    <property type="entry name" value="Papain-like_cys_pep_sf"/>
</dbReference>
<comment type="similarity">
    <text evidence="1">Belongs to the peptidase C40 family.</text>
</comment>
<protein>
    <submittedName>
        <fullName evidence="7">NLP/P60 protein</fullName>
    </submittedName>
</protein>
<evidence type="ECO:0000313" key="8">
    <source>
        <dbReference type="Proteomes" id="UP000015559"/>
    </source>
</evidence>
<dbReference type="PROSITE" id="PS51935">
    <property type="entry name" value="NLPC_P60"/>
    <property type="match status" value="1"/>
</dbReference>
<proteinExistence type="inferred from homology"/>
<sequence length="175" mass="18956">MPSYKTFLLGGFLLFASMASTADGFGAAVPQQTAFASSIDKASETLMYALSLVGVNYKYGGKSPETGLDCSGFVSHVYQQAAGLILPHNARAISLFGQKIAISELQPGDLVFFNTMRHTYSHVGIYLGENKFVHASVTGRGVEVVDMKENYWVKRFNGARRVVTSRLPFAAASNE</sequence>
<feature type="domain" description="NlpC/P60" evidence="6">
    <location>
        <begin position="39"/>
        <end position="163"/>
    </location>
</feature>
<dbReference type="STRING" id="1163617.SCD_n01763"/>
<dbReference type="AlphaFoldDB" id="S6ACH3"/>
<keyword evidence="5" id="KW-0732">Signal</keyword>
<evidence type="ECO:0000259" key="6">
    <source>
        <dbReference type="PROSITE" id="PS51935"/>
    </source>
</evidence>
<dbReference type="Proteomes" id="UP000015559">
    <property type="component" value="Chromosome"/>
</dbReference>
<evidence type="ECO:0000313" key="7">
    <source>
        <dbReference type="EMBL" id="BAN35578.1"/>
    </source>
</evidence>
<dbReference type="eggNOG" id="COG0791">
    <property type="taxonomic scope" value="Bacteria"/>
</dbReference>
<dbReference type="HOGENOM" id="CLU_016043_7_0_4"/>
<evidence type="ECO:0000256" key="3">
    <source>
        <dbReference type="ARBA" id="ARBA00022801"/>
    </source>
</evidence>
<accession>S6ACH3</accession>
<name>S6ACH3_SULDS</name>
<dbReference type="GO" id="GO:0006508">
    <property type="term" value="P:proteolysis"/>
    <property type="evidence" value="ECO:0007669"/>
    <property type="project" value="UniProtKB-KW"/>
</dbReference>
<feature type="signal peptide" evidence="5">
    <location>
        <begin position="1"/>
        <end position="22"/>
    </location>
</feature>
<dbReference type="PANTHER" id="PTHR47053">
    <property type="entry name" value="MUREIN DD-ENDOPEPTIDASE MEPH-RELATED"/>
    <property type="match status" value="1"/>
</dbReference>
<evidence type="ECO:0000256" key="4">
    <source>
        <dbReference type="ARBA" id="ARBA00022807"/>
    </source>
</evidence>
<keyword evidence="8" id="KW-1185">Reference proteome</keyword>
<keyword evidence="4" id="KW-0788">Thiol protease</keyword>
<dbReference type="Pfam" id="PF00877">
    <property type="entry name" value="NLPC_P60"/>
    <property type="match status" value="1"/>
</dbReference>
<evidence type="ECO:0000256" key="2">
    <source>
        <dbReference type="ARBA" id="ARBA00022670"/>
    </source>
</evidence>
<evidence type="ECO:0000256" key="5">
    <source>
        <dbReference type="SAM" id="SignalP"/>
    </source>
</evidence>
<keyword evidence="2" id="KW-0645">Protease</keyword>
<dbReference type="GO" id="GO:0008234">
    <property type="term" value="F:cysteine-type peptidase activity"/>
    <property type="evidence" value="ECO:0007669"/>
    <property type="project" value="UniProtKB-KW"/>
</dbReference>
<dbReference type="KEGG" id="sdr:SCD_n01763"/>
<dbReference type="SUPFAM" id="SSF54001">
    <property type="entry name" value="Cysteine proteinases"/>
    <property type="match status" value="1"/>
</dbReference>
<dbReference type="InterPro" id="IPR051202">
    <property type="entry name" value="Peptidase_C40"/>
</dbReference>
<gene>
    <name evidence="7" type="ORF">SCD_n01763</name>
</gene>
<dbReference type="MEROPS" id="C40.006"/>
<feature type="chain" id="PRO_5004535795" evidence="5">
    <location>
        <begin position="23"/>
        <end position="175"/>
    </location>
</feature>
<organism evidence="7 8">
    <name type="scientific">Sulfuricella denitrificans (strain DSM 22764 / NBRC 105220 / skB26)</name>
    <dbReference type="NCBI Taxonomy" id="1163617"/>
    <lineage>
        <taxon>Bacteria</taxon>
        <taxon>Pseudomonadati</taxon>
        <taxon>Pseudomonadota</taxon>
        <taxon>Betaproteobacteria</taxon>
        <taxon>Nitrosomonadales</taxon>
        <taxon>Sulfuricellaceae</taxon>
        <taxon>Sulfuricella</taxon>
    </lineage>
</organism>
<dbReference type="PANTHER" id="PTHR47053:SF1">
    <property type="entry name" value="MUREIN DD-ENDOPEPTIDASE MEPH-RELATED"/>
    <property type="match status" value="1"/>
</dbReference>
<dbReference type="EMBL" id="AP013066">
    <property type="protein sequence ID" value="BAN35578.1"/>
    <property type="molecule type" value="Genomic_DNA"/>
</dbReference>
<reference evidence="7 8" key="1">
    <citation type="journal article" date="2012" name="Appl. Environ. Microbiol.">
        <title>Draft genome sequence of a psychrotolerant sulfur-oxidizing bacterium, Sulfuricella denitrificans skB26, and proteomic insights into cold adaptation.</title>
        <authorList>
            <person name="Watanabe T."/>
            <person name="Kojima H."/>
            <person name="Fukui M."/>
        </authorList>
    </citation>
    <scope>NUCLEOTIDE SEQUENCE [LARGE SCALE GENOMIC DNA]</scope>
    <source>
        <strain evidence="8">skB26</strain>
    </source>
</reference>
<keyword evidence="3" id="KW-0378">Hydrolase</keyword>
<evidence type="ECO:0000256" key="1">
    <source>
        <dbReference type="ARBA" id="ARBA00007074"/>
    </source>
</evidence>
<dbReference type="InterPro" id="IPR000064">
    <property type="entry name" value="NLP_P60_dom"/>
</dbReference>
<dbReference type="Gene3D" id="3.90.1720.10">
    <property type="entry name" value="endopeptidase domain like (from Nostoc punctiforme)"/>
    <property type="match status" value="1"/>
</dbReference>